<feature type="transmembrane region" description="Helical" evidence="8">
    <location>
        <begin position="605"/>
        <end position="624"/>
    </location>
</feature>
<dbReference type="EMBL" id="SNWR01000002">
    <property type="protein sequence ID" value="TDO31972.1"/>
    <property type="molecule type" value="Genomic_DNA"/>
</dbReference>
<dbReference type="PANTHER" id="PTHR33406:SF11">
    <property type="entry name" value="MEMBRANE PROTEIN SCO6666-RELATED"/>
    <property type="match status" value="1"/>
</dbReference>
<evidence type="ECO:0000256" key="7">
    <source>
        <dbReference type="SAM" id="MobiDB-lite"/>
    </source>
</evidence>
<feature type="transmembrane region" description="Helical" evidence="8">
    <location>
        <begin position="266"/>
        <end position="294"/>
    </location>
</feature>
<feature type="transmembrane region" description="Helical" evidence="8">
    <location>
        <begin position="644"/>
        <end position="665"/>
    </location>
</feature>
<evidence type="ECO:0000256" key="2">
    <source>
        <dbReference type="ARBA" id="ARBA00010157"/>
    </source>
</evidence>
<dbReference type="PROSITE" id="PS50156">
    <property type="entry name" value="SSD"/>
    <property type="match status" value="1"/>
</dbReference>
<feature type="domain" description="SSD" evidence="9">
    <location>
        <begin position="234"/>
        <end position="323"/>
    </location>
</feature>
<accession>A0A4R6J921</accession>
<dbReference type="SUPFAM" id="SSF82866">
    <property type="entry name" value="Multidrug efflux transporter AcrB transmembrane domain"/>
    <property type="match status" value="2"/>
</dbReference>
<dbReference type="GO" id="GO:0005886">
    <property type="term" value="C:plasma membrane"/>
    <property type="evidence" value="ECO:0007669"/>
    <property type="project" value="UniProtKB-SubCell"/>
</dbReference>
<feature type="transmembrane region" description="Helical" evidence="8">
    <location>
        <begin position="355"/>
        <end position="373"/>
    </location>
</feature>
<evidence type="ECO:0000313" key="11">
    <source>
        <dbReference type="Proteomes" id="UP000294901"/>
    </source>
</evidence>
<keyword evidence="5 8" id="KW-1133">Transmembrane helix</keyword>
<evidence type="ECO:0000256" key="8">
    <source>
        <dbReference type="SAM" id="Phobius"/>
    </source>
</evidence>
<dbReference type="Proteomes" id="UP000294901">
    <property type="component" value="Unassembled WGS sequence"/>
</dbReference>
<comment type="subcellular location">
    <subcellularLocation>
        <location evidence="1">Cell membrane</location>
        <topology evidence="1">Multi-pass membrane protein</topology>
    </subcellularLocation>
</comment>
<dbReference type="Pfam" id="PF03176">
    <property type="entry name" value="MMPL"/>
    <property type="match status" value="2"/>
</dbReference>
<evidence type="ECO:0000256" key="1">
    <source>
        <dbReference type="ARBA" id="ARBA00004651"/>
    </source>
</evidence>
<feature type="transmembrane region" description="Helical" evidence="8">
    <location>
        <begin position="490"/>
        <end position="509"/>
    </location>
</feature>
<keyword evidence="4 8" id="KW-0812">Transmembrane</keyword>
<evidence type="ECO:0000256" key="4">
    <source>
        <dbReference type="ARBA" id="ARBA00022692"/>
    </source>
</evidence>
<feature type="transmembrane region" description="Helical" evidence="8">
    <location>
        <begin position="554"/>
        <end position="573"/>
    </location>
</feature>
<evidence type="ECO:0000256" key="6">
    <source>
        <dbReference type="ARBA" id="ARBA00023136"/>
    </source>
</evidence>
<feature type="transmembrane region" description="Helical" evidence="8">
    <location>
        <begin position="300"/>
        <end position="324"/>
    </location>
</feature>
<keyword evidence="11" id="KW-1185">Reference proteome</keyword>
<reference evidence="10 11" key="1">
    <citation type="submission" date="2019-03" db="EMBL/GenBank/DDBJ databases">
        <title>Sequencing the genomes of 1000 actinobacteria strains.</title>
        <authorList>
            <person name="Klenk H.-P."/>
        </authorList>
    </citation>
    <scope>NUCLEOTIDE SEQUENCE [LARGE SCALE GENOMIC DNA]</scope>
    <source>
        <strain evidence="10 11">DSM 43805</strain>
    </source>
</reference>
<dbReference type="InterPro" id="IPR000731">
    <property type="entry name" value="SSD"/>
</dbReference>
<dbReference type="PANTHER" id="PTHR33406">
    <property type="entry name" value="MEMBRANE PROTEIN MJ1562-RELATED"/>
    <property type="match status" value="1"/>
</dbReference>
<protein>
    <submittedName>
        <fullName evidence="10">RND superfamily putative drug exporter</fullName>
    </submittedName>
</protein>
<keyword evidence="3" id="KW-1003">Cell membrane</keyword>
<dbReference type="AlphaFoldDB" id="A0A4R6J921"/>
<dbReference type="InterPro" id="IPR050545">
    <property type="entry name" value="Mycobact_MmpL"/>
</dbReference>
<gene>
    <name evidence="10" type="ORF">C8E87_7411</name>
</gene>
<feature type="region of interest" description="Disordered" evidence="7">
    <location>
        <begin position="680"/>
        <end position="717"/>
    </location>
</feature>
<evidence type="ECO:0000259" key="9">
    <source>
        <dbReference type="PROSITE" id="PS50156"/>
    </source>
</evidence>
<name>A0A4R6J921_9ACTN</name>
<sequence length="717" mass="73914">MATLLYRVGRWAFGHRGTVLLAWLGVLVAAVTGMVLLQQPASDAFSIPGTPAQRTVDLIAERFPRAAAPASGATARVVFAQPGGGELDDDAAARAVDALKGAPLVASVTDLAPNADGTVAYTQVTYSVPPDRITGEARQALDDVIMFARADGLIAEVGGDAVRTAGHAPFGEAFGIVVAGLVLLAMFAGSAAAAGVPLLTAAAGVALGYTGIGIATRFTELPSATSTLAMMVGLAVAIDHALFIVSRYRTELTTGRDRQEAAARAVGTAGNAVVFAGLAVIIALSGLAVTGIPFLTRMGVAAAGTVAVAVVIALTLLPALLAYAGARITPARVRDPYARPPAGVRWARLIARRPVVALLAAVLSLGIIAIPAYDLRLGLPTDAAAVDDTTPRRAYDLLSDGFGPGFNGPLTVVTRPGTSLEGQPGVAMVIPGATNDAGDTAIQTVVPATGPEDAATVDLVHRLRGTYGVMGVTGTTALNADISEKLADALTPYLALVIGLAFLLLAWVFRSLLVPLTATAGFLLSVTATFGALVAVYQWGWQGFLLGTTQTGPIISYLPILLIGIVFGLAMDYQVFLMTRIREDHVHGAPARQAVVSGFGHGARAVTAAALIMTSVFFGFMLGPEAIFKQIGFALGVAALFDAVVVRMTLVPAAMLLLGPAAWWLPRPLNRLLPDIDVEGGKLATPTPPRHQHAEPRLPDEDNTAETDEPVSASGTR</sequence>
<evidence type="ECO:0000313" key="10">
    <source>
        <dbReference type="EMBL" id="TDO31972.1"/>
    </source>
</evidence>
<comment type="similarity">
    <text evidence="2">Belongs to the resistance-nodulation-cell division (RND) (TC 2.A.6) family. MmpL subfamily.</text>
</comment>
<organism evidence="10 11">
    <name type="scientific">Paractinoplanes brasiliensis</name>
    <dbReference type="NCBI Taxonomy" id="52695"/>
    <lineage>
        <taxon>Bacteria</taxon>
        <taxon>Bacillati</taxon>
        <taxon>Actinomycetota</taxon>
        <taxon>Actinomycetes</taxon>
        <taxon>Micromonosporales</taxon>
        <taxon>Micromonosporaceae</taxon>
        <taxon>Paractinoplanes</taxon>
    </lineage>
</organism>
<dbReference type="Gene3D" id="1.20.1640.10">
    <property type="entry name" value="Multidrug efflux transporter AcrB transmembrane domain"/>
    <property type="match status" value="2"/>
</dbReference>
<evidence type="ECO:0000256" key="3">
    <source>
        <dbReference type="ARBA" id="ARBA00022475"/>
    </source>
</evidence>
<dbReference type="OrthoDB" id="7051771at2"/>
<keyword evidence="6 8" id="KW-0472">Membrane</keyword>
<feature type="transmembrane region" description="Helical" evidence="8">
    <location>
        <begin position="516"/>
        <end position="539"/>
    </location>
</feature>
<proteinExistence type="inferred from homology"/>
<feature type="transmembrane region" description="Helical" evidence="8">
    <location>
        <begin position="226"/>
        <end position="245"/>
    </location>
</feature>
<dbReference type="InterPro" id="IPR004869">
    <property type="entry name" value="MMPL_dom"/>
</dbReference>
<evidence type="ECO:0000256" key="5">
    <source>
        <dbReference type="ARBA" id="ARBA00022989"/>
    </source>
</evidence>
<feature type="transmembrane region" description="Helical" evidence="8">
    <location>
        <begin position="20"/>
        <end position="37"/>
    </location>
</feature>
<comment type="caution">
    <text evidence="10">The sequence shown here is derived from an EMBL/GenBank/DDBJ whole genome shotgun (WGS) entry which is preliminary data.</text>
</comment>
<dbReference type="RefSeq" id="WP_133878002.1">
    <property type="nucleotide sequence ID" value="NZ_BOMD01000044.1"/>
</dbReference>
<feature type="transmembrane region" description="Helical" evidence="8">
    <location>
        <begin position="173"/>
        <end position="206"/>
    </location>
</feature>